<dbReference type="InterPro" id="IPR013899">
    <property type="entry name" value="DUF1771"/>
</dbReference>
<evidence type="ECO:0000259" key="2">
    <source>
        <dbReference type="PROSITE" id="PS50828"/>
    </source>
</evidence>
<accession>G8YE40</accession>
<dbReference type="Proteomes" id="UP000005222">
    <property type="component" value="Chromosome I"/>
</dbReference>
<feature type="region of interest" description="Disordered" evidence="1">
    <location>
        <begin position="181"/>
        <end position="221"/>
    </location>
</feature>
<organism evidence="3 4">
    <name type="scientific">Pichia sorbitophila (strain ATCC MYA-4447 / BCRC 22081 / CBS 7064 / NBRC 10061 / NRRL Y-12695)</name>
    <name type="common">Hybrid yeast</name>
    <dbReference type="NCBI Taxonomy" id="559304"/>
    <lineage>
        <taxon>Eukaryota</taxon>
        <taxon>Fungi</taxon>
        <taxon>Dikarya</taxon>
        <taxon>Ascomycota</taxon>
        <taxon>Saccharomycotina</taxon>
        <taxon>Pichiomycetes</taxon>
        <taxon>Debaryomycetaceae</taxon>
        <taxon>Millerozyma</taxon>
    </lineage>
</organism>
<dbReference type="InterPro" id="IPR036063">
    <property type="entry name" value="Smr_dom_sf"/>
</dbReference>
<dbReference type="AlphaFoldDB" id="G8YE40"/>
<dbReference type="InParanoid" id="G8YE40"/>
<keyword evidence="4" id="KW-1185">Reference proteome</keyword>
<dbReference type="Pfam" id="PF01713">
    <property type="entry name" value="Smr"/>
    <property type="match status" value="1"/>
</dbReference>
<dbReference type="OrthoDB" id="3231855at2759"/>
<dbReference type="Gene3D" id="3.30.1370.110">
    <property type="match status" value="1"/>
</dbReference>
<dbReference type="PANTHER" id="PTHR47417">
    <property type="entry name" value="SMR DOMAIN-CONTAINING PROTEIN YPL199C"/>
    <property type="match status" value="1"/>
</dbReference>
<feature type="domain" description="Smr" evidence="2">
    <location>
        <begin position="98"/>
        <end position="174"/>
    </location>
</feature>
<feature type="region of interest" description="Disordered" evidence="1">
    <location>
        <begin position="43"/>
        <end position="65"/>
    </location>
</feature>
<evidence type="ECO:0000256" key="1">
    <source>
        <dbReference type="SAM" id="MobiDB-lite"/>
    </source>
</evidence>
<sequence length="242" mass="27292">MTSVVDRGAQLLFDDGKAYNHATDNRYKQLRAKAEGLYDKRHKLSQQSQEAYKSGNKQKAHELSEQSKKLLTEAEYYNRQAAEYVFRENNTDSAEDEIDLHGLFVKEAEFFLQTRIAAEVQRSSSHLKVIVGKGLHSQNGIAKLKPAIDQMCTESRLKHYIDKDNTGVLVIDLRNTHPDQIPSSWSTGAAAGYPPQGYQGTSAPQYQSQPQQPHHQQSPHGFKTGNTFVDLFIKVLCICINK</sequence>
<dbReference type="SMART" id="SM00463">
    <property type="entry name" value="SMR"/>
    <property type="match status" value="1"/>
</dbReference>
<feature type="compositionally biased region" description="Low complexity" evidence="1">
    <location>
        <begin position="204"/>
        <end position="220"/>
    </location>
</feature>
<reference evidence="3 4" key="1">
    <citation type="journal article" date="2012" name="G3 (Bethesda)">
        <title>Pichia sorbitophila, an interspecies yeast hybrid reveals early steps of genome resolution following polyploidization.</title>
        <authorList>
            <person name="Leh Louis V."/>
            <person name="Despons L."/>
            <person name="Friedrich A."/>
            <person name="Martin T."/>
            <person name="Durrens P."/>
            <person name="Casaregola S."/>
            <person name="Neuveglise C."/>
            <person name="Fairhead C."/>
            <person name="Marck C."/>
            <person name="Cruz J.A."/>
            <person name="Straub M.L."/>
            <person name="Kugler V."/>
            <person name="Sacerdot C."/>
            <person name="Uzunov Z."/>
            <person name="Thierry A."/>
            <person name="Weiss S."/>
            <person name="Bleykasten C."/>
            <person name="De Montigny J."/>
            <person name="Jacques N."/>
            <person name="Jung P."/>
            <person name="Lemaire M."/>
            <person name="Mallet S."/>
            <person name="Morel G."/>
            <person name="Richard G.F."/>
            <person name="Sarkar A."/>
            <person name="Savel G."/>
            <person name="Schacherer J."/>
            <person name="Seret M.L."/>
            <person name="Talla E."/>
            <person name="Samson G."/>
            <person name="Jubin C."/>
            <person name="Poulain J."/>
            <person name="Vacherie B."/>
            <person name="Barbe V."/>
            <person name="Pelletier E."/>
            <person name="Sherman D.J."/>
            <person name="Westhof E."/>
            <person name="Weissenbach J."/>
            <person name="Baret P.V."/>
            <person name="Wincker P."/>
            <person name="Gaillardin C."/>
            <person name="Dujon B."/>
            <person name="Souciet J.L."/>
        </authorList>
    </citation>
    <scope>NUCLEOTIDE SEQUENCE [LARGE SCALE GENOMIC DNA]</scope>
    <source>
        <strain evidence="4">ATCC MYA-4447 / BCRC 22081 / CBS 7064 / NBRC 10061 / NRRL Y-12695</strain>
    </source>
</reference>
<dbReference type="EMBL" id="FO082051">
    <property type="protein sequence ID" value="CCE81439.1"/>
    <property type="molecule type" value="Genomic_DNA"/>
</dbReference>
<evidence type="ECO:0000313" key="4">
    <source>
        <dbReference type="Proteomes" id="UP000005222"/>
    </source>
</evidence>
<evidence type="ECO:0000313" key="3">
    <source>
        <dbReference type="EMBL" id="CCE81439.1"/>
    </source>
</evidence>
<dbReference type="InterPro" id="IPR053020">
    <property type="entry name" value="Smr_domain_protein"/>
</dbReference>
<name>G8YE40_PICSO</name>
<dbReference type="Pfam" id="PF08590">
    <property type="entry name" value="DUF1771"/>
    <property type="match status" value="1"/>
</dbReference>
<dbReference type="STRING" id="559304.G8YE40"/>
<protein>
    <submittedName>
        <fullName evidence="3">Piso0_002095 protein</fullName>
    </submittedName>
</protein>
<gene>
    <name evidence="3" type="primary">Piso0_002095</name>
    <name evidence="3" type="ORF">GNLVRS01_PISO0I02780g</name>
</gene>
<feature type="compositionally biased region" description="Polar residues" evidence="1">
    <location>
        <begin position="45"/>
        <end position="57"/>
    </location>
</feature>
<dbReference type="PANTHER" id="PTHR47417:SF1">
    <property type="entry name" value="SMR DOMAIN-CONTAINING PROTEIN YPL199C"/>
    <property type="match status" value="1"/>
</dbReference>
<dbReference type="eggNOG" id="KOG2401">
    <property type="taxonomic scope" value="Eukaryota"/>
</dbReference>
<proteinExistence type="predicted"/>
<dbReference type="HOGENOM" id="CLU_069447_1_0_1"/>
<dbReference type="SUPFAM" id="SSF160443">
    <property type="entry name" value="SMR domain-like"/>
    <property type="match status" value="1"/>
</dbReference>
<dbReference type="OMA" id="DYIFREN"/>
<dbReference type="PROSITE" id="PS50828">
    <property type="entry name" value="SMR"/>
    <property type="match status" value="1"/>
</dbReference>
<dbReference type="InterPro" id="IPR002625">
    <property type="entry name" value="Smr_dom"/>
</dbReference>
<dbReference type="FunCoup" id="G8YE40">
    <property type="interactions" value="29"/>
</dbReference>
<dbReference type="SMART" id="SM01162">
    <property type="entry name" value="DUF1771"/>
    <property type="match status" value="1"/>
</dbReference>